<dbReference type="Proteomes" id="UP001177023">
    <property type="component" value="Unassembled WGS sequence"/>
</dbReference>
<dbReference type="EMBL" id="CATQJA010001684">
    <property type="protein sequence ID" value="CAJ0568222.1"/>
    <property type="molecule type" value="Genomic_DNA"/>
</dbReference>
<organism evidence="2 3">
    <name type="scientific">Mesorhabditis spiculigera</name>
    <dbReference type="NCBI Taxonomy" id="96644"/>
    <lineage>
        <taxon>Eukaryota</taxon>
        <taxon>Metazoa</taxon>
        <taxon>Ecdysozoa</taxon>
        <taxon>Nematoda</taxon>
        <taxon>Chromadorea</taxon>
        <taxon>Rhabditida</taxon>
        <taxon>Rhabditina</taxon>
        <taxon>Rhabditomorpha</taxon>
        <taxon>Rhabditoidea</taxon>
        <taxon>Rhabditidae</taxon>
        <taxon>Mesorhabditinae</taxon>
        <taxon>Mesorhabditis</taxon>
    </lineage>
</organism>
<accession>A0AA36CFS4</accession>
<feature type="transmembrane region" description="Helical" evidence="1">
    <location>
        <begin position="24"/>
        <end position="48"/>
    </location>
</feature>
<keyword evidence="3" id="KW-1185">Reference proteome</keyword>
<name>A0AA36CFS4_9BILA</name>
<feature type="non-terminal residue" evidence="2">
    <location>
        <position position="258"/>
    </location>
</feature>
<evidence type="ECO:0000256" key="1">
    <source>
        <dbReference type="SAM" id="Phobius"/>
    </source>
</evidence>
<keyword evidence="1" id="KW-0812">Transmembrane</keyword>
<evidence type="ECO:0000313" key="3">
    <source>
        <dbReference type="Proteomes" id="UP001177023"/>
    </source>
</evidence>
<evidence type="ECO:0000313" key="2">
    <source>
        <dbReference type="EMBL" id="CAJ0568222.1"/>
    </source>
</evidence>
<reference evidence="2" key="1">
    <citation type="submission" date="2023-06" db="EMBL/GenBank/DDBJ databases">
        <authorList>
            <person name="Delattre M."/>
        </authorList>
    </citation>
    <scope>NUCLEOTIDE SEQUENCE</scope>
    <source>
        <strain evidence="2">AF72</strain>
    </source>
</reference>
<sequence>MLLGTGFRVTRHLLIFSNLCNDSLFYLLTFSSEIAGGGSLLITAYYAFERMVAMHYVDTYERQFKTNNLGLSFIFASVTGILANHGLCYLDVLPGSYGFLFMYATYVIGVVLSFFVRLYFVCKRKYQMVLKTRYVTVEKRYQTMSNYKTSILFLYLSPYKCVTSSFVVIWYNVMIDGAPPEGQYINAFFLFFIFQAQIFVQMWLTLLAEPTLRSVVKSFLKRSGTRVTPVRNSFGERMSFPIEQENEIYFRQLRDAWQ</sequence>
<dbReference type="AlphaFoldDB" id="A0AA36CFS4"/>
<comment type="caution">
    <text evidence="2">The sequence shown here is derived from an EMBL/GenBank/DDBJ whole genome shotgun (WGS) entry which is preliminary data.</text>
</comment>
<proteinExistence type="predicted"/>
<feature type="transmembrane region" description="Helical" evidence="1">
    <location>
        <begin position="152"/>
        <end position="173"/>
    </location>
</feature>
<feature type="transmembrane region" description="Helical" evidence="1">
    <location>
        <begin position="185"/>
        <end position="208"/>
    </location>
</feature>
<keyword evidence="1" id="KW-1133">Transmembrane helix</keyword>
<feature type="transmembrane region" description="Helical" evidence="1">
    <location>
        <begin position="99"/>
        <end position="120"/>
    </location>
</feature>
<feature type="transmembrane region" description="Helical" evidence="1">
    <location>
        <begin position="69"/>
        <end position="87"/>
    </location>
</feature>
<protein>
    <submittedName>
        <fullName evidence="2">Uncharacterized protein</fullName>
    </submittedName>
</protein>
<gene>
    <name evidence="2" type="ORF">MSPICULIGERA_LOCUS6748</name>
</gene>
<keyword evidence="1" id="KW-0472">Membrane</keyword>